<evidence type="ECO:0000256" key="1">
    <source>
        <dbReference type="SAM" id="Phobius"/>
    </source>
</evidence>
<name>A0A9D2P0K2_9FIRM</name>
<keyword evidence="1" id="KW-0812">Transmembrane</keyword>
<feature type="transmembrane region" description="Helical" evidence="1">
    <location>
        <begin position="214"/>
        <end position="234"/>
    </location>
</feature>
<reference evidence="2" key="1">
    <citation type="journal article" date="2021" name="PeerJ">
        <title>Extensive microbial diversity within the chicken gut microbiome revealed by metagenomics and culture.</title>
        <authorList>
            <person name="Gilroy R."/>
            <person name="Ravi A."/>
            <person name="Getino M."/>
            <person name="Pursley I."/>
            <person name="Horton D.L."/>
            <person name="Alikhan N.F."/>
            <person name="Baker D."/>
            <person name="Gharbi K."/>
            <person name="Hall N."/>
            <person name="Watson M."/>
            <person name="Adriaenssens E.M."/>
            <person name="Foster-Nyarko E."/>
            <person name="Jarju S."/>
            <person name="Secka A."/>
            <person name="Antonio M."/>
            <person name="Oren A."/>
            <person name="Chaudhuri R.R."/>
            <person name="La Ragione R."/>
            <person name="Hildebrand F."/>
            <person name="Pallen M.J."/>
        </authorList>
    </citation>
    <scope>NUCLEOTIDE SEQUENCE</scope>
    <source>
        <strain evidence="2">CHK186-1790</strain>
    </source>
</reference>
<gene>
    <name evidence="2" type="ORF">H9701_05025</name>
</gene>
<feature type="transmembrane region" description="Helical" evidence="1">
    <location>
        <begin position="122"/>
        <end position="150"/>
    </location>
</feature>
<protein>
    <submittedName>
        <fullName evidence="2">Conjugal transfer protein TraX</fullName>
    </submittedName>
</protein>
<dbReference type="Proteomes" id="UP000823882">
    <property type="component" value="Unassembled WGS sequence"/>
</dbReference>
<accession>A0A9D2P0K2</accession>
<reference evidence="2" key="2">
    <citation type="submission" date="2021-04" db="EMBL/GenBank/DDBJ databases">
        <authorList>
            <person name="Gilroy R."/>
        </authorList>
    </citation>
    <scope>NUCLEOTIDE SEQUENCE</scope>
    <source>
        <strain evidence="2">CHK186-1790</strain>
    </source>
</reference>
<evidence type="ECO:0000313" key="2">
    <source>
        <dbReference type="EMBL" id="HJC40898.1"/>
    </source>
</evidence>
<feature type="transmembrane region" description="Helical" evidence="1">
    <location>
        <begin position="68"/>
        <end position="87"/>
    </location>
</feature>
<dbReference type="EMBL" id="DWWJ01000093">
    <property type="protein sequence ID" value="HJC40898.1"/>
    <property type="molecule type" value="Genomic_DNA"/>
</dbReference>
<dbReference type="AlphaFoldDB" id="A0A9D2P0K2"/>
<feature type="transmembrane region" description="Helical" evidence="1">
    <location>
        <begin position="179"/>
        <end position="202"/>
    </location>
</feature>
<keyword evidence="1" id="KW-0472">Membrane</keyword>
<feature type="transmembrane region" description="Helical" evidence="1">
    <location>
        <begin position="42"/>
        <end position="61"/>
    </location>
</feature>
<proteinExistence type="predicted"/>
<dbReference type="InterPro" id="IPR008875">
    <property type="entry name" value="TraX"/>
</dbReference>
<dbReference type="Pfam" id="PF05857">
    <property type="entry name" value="TraX"/>
    <property type="match status" value="1"/>
</dbReference>
<organism evidence="2 3">
    <name type="scientific">Candidatus Intestinimonas pullistercoris</name>
    <dbReference type="NCBI Taxonomy" id="2838623"/>
    <lineage>
        <taxon>Bacteria</taxon>
        <taxon>Bacillati</taxon>
        <taxon>Bacillota</taxon>
        <taxon>Clostridia</taxon>
        <taxon>Eubacteriales</taxon>
        <taxon>Intestinimonas</taxon>
    </lineage>
</organism>
<comment type="caution">
    <text evidence="2">The sequence shown here is derived from an EMBL/GenBank/DDBJ whole genome shotgun (WGS) entry which is preliminary data.</text>
</comment>
<sequence>MTEEKKLSTNLDTDLLKLIACAAMLVDHVGGAFFPGEPVFRWIGRLAFPLFCYCLTVGLLYTHDIRRYLGRLGAFALISQPFWILAFHADDFLGNLTNWNIFFTLFLSLLAMWGVQQKKWWLFVLCVLALALFNFDYGYQGVVLMLIFYLCRHRPALGAVLYALDWLPALWGGSLEDPLALVVGGHAVNWTIFGLLALPLIYIPTKSGLRVPKWGFYGFYPAHLGAIALLRYVLGV</sequence>
<evidence type="ECO:0000313" key="3">
    <source>
        <dbReference type="Proteomes" id="UP000823882"/>
    </source>
</evidence>
<feature type="transmembrane region" description="Helical" evidence="1">
    <location>
        <begin position="99"/>
        <end position="115"/>
    </location>
</feature>
<keyword evidence="1" id="KW-1133">Transmembrane helix</keyword>